<evidence type="ECO:0000313" key="1">
    <source>
        <dbReference type="EMBL" id="BBJ42817.1"/>
    </source>
</evidence>
<dbReference type="Gene3D" id="3.90.180.10">
    <property type="entry name" value="Medium-chain alcohol dehydrogenases, catalytic domain"/>
    <property type="match status" value="1"/>
</dbReference>
<dbReference type="Pfam" id="PF13602">
    <property type="entry name" value="ADH_zinc_N_2"/>
    <property type="match status" value="1"/>
</dbReference>
<evidence type="ECO:0008006" key="3">
    <source>
        <dbReference type="Google" id="ProtNLM"/>
    </source>
</evidence>
<dbReference type="Gene3D" id="3.40.50.720">
    <property type="entry name" value="NAD(P)-binding Rossmann-like Domain"/>
    <property type="match status" value="1"/>
</dbReference>
<protein>
    <recommendedName>
        <fullName evidence="3">Alcohol dehydrogenase-like C-terminal domain-containing protein</fullName>
    </recommendedName>
</protein>
<dbReference type="Proteomes" id="UP000463951">
    <property type="component" value="Chromosome"/>
</dbReference>
<reference evidence="1 2" key="1">
    <citation type="journal article" date="2020" name="Int. J. Syst. Evol. Microbiol.">
        <title>Reclassification of Streptomyces castelarensis and Streptomyces sporoclivatus as later heterotypic synonyms of Streptomyces antimycoticus.</title>
        <authorList>
            <person name="Komaki H."/>
            <person name="Tamura T."/>
        </authorList>
    </citation>
    <scope>NUCLEOTIDE SEQUENCE [LARGE SCALE GENOMIC DNA]</scope>
    <source>
        <strain evidence="1 2">NBRC 100767</strain>
    </source>
</reference>
<organism evidence="1 2">
    <name type="scientific">Streptomyces antimycoticus</name>
    <dbReference type="NCBI Taxonomy" id="68175"/>
    <lineage>
        <taxon>Bacteria</taxon>
        <taxon>Bacillati</taxon>
        <taxon>Actinomycetota</taxon>
        <taxon>Actinomycetes</taxon>
        <taxon>Kitasatosporales</taxon>
        <taxon>Streptomycetaceae</taxon>
        <taxon>Streptomyces</taxon>
        <taxon>Streptomyces violaceusniger group</taxon>
    </lineage>
</organism>
<dbReference type="AlphaFoldDB" id="A0A499V9J4"/>
<accession>A0A499V9J4</accession>
<evidence type="ECO:0000313" key="2">
    <source>
        <dbReference type="Proteomes" id="UP000463951"/>
    </source>
</evidence>
<dbReference type="EMBL" id="AP019620">
    <property type="protein sequence ID" value="BBJ42817.1"/>
    <property type="molecule type" value="Genomic_DNA"/>
</dbReference>
<gene>
    <name evidence="1" type="ORF">SSPO_055350</name>
</gene>
<sequence>MGRLAPEGVDAAFDCYGGDAVAVSQQVLKDPARVVSVADLTVVDQGGHLVWARANADELTELVDLAESGTLSVTVNRSYPLEQAAGAWRALQEEGRTRGRIVLDIDAT</sequence>
<name>A0A499V9J4_9ACTN</name>
<proteinExistence type="predicted"/>